<keyword evidence="4" id="KW-1185">Reference proteome</keyword>
<comment type="similarity">
    <text evidence="1">Belongs to the UDP-N-acetylglucosamine 2-epimerase family.</text>
</comment>
<evidence type="ECO:0000313" key="4">
    <source>
        <dbReference type="Proteomes" id="UP001597497"/>
    </source>
</evidence>
<dbReference type="InterPro" id="IPR043148">
    <property type="entry name" value="TagF_C"/>
</dbReference>
<dbReference type="SUPFAM" id="SSF53756">
    <property type="entry name" value="UDP-Glycosyltransferase/glycogen phosphorylase"/>
    <property type="match status" value="1"/>
</dbReference>
<proteinExistence type="inferred from homology"/>
<evidence type="ECO:0000259" key="2">
    <source>
        <dbReference type="Pfam" id="PF02350"/>
    </source>
</evidence>
<dbReference type="EMBL" id="JBHUMM010000005">
    <property type="protein sequence ID" value="MFD2670599.1"/>
    <property type="molecule type" value="Genomic_DNA"/>
</dbReference>
<protein>
    <submittedName>
        <fullName evidence="3">UDP-N-acetylglucosamine 2-epimerase</fullName>
    </submittedName>
</protein>
<dbReference type="InterPro" id="IPR003331">
    <property type="entry name" value="UDP_GlcNAc_Epimerase_2_dom"/>
</dbReference>
<accession>A0ABW5R7N1</accession>
<organism evidence="3 4">
    <name type="scientific">Marinicrinis sediminis</name>
    <dbReference type="NCBI Taxonomy" id="1652465"/>
    <lineage>
        <taxon>Bacteria</taxon>
        <taxon>Bacillati</taxon>
        <taxon>Bacillota</taxon>
        <taxon>Bacilli</taxon>
        <taxon>Bacillales</taxon>
        <taxon>Paenibacillaceae</taxon>
    </lineage>
</organism>
<name>A0ABW5R7N1_9BACL</name>
<evidence type="ECO:0000313" key="3">
    <source>
        <dbReference type="EMBL" id="MFD2670599.1"/>
    </source>
</evidence>
<sequence length="469" mass="55981">MNPAFYHALMRTASFFKYYGHIRYRSVPVARAMFYAFHRKEMKRLSKRRLRAYPNMKARKRKLYTQLIRTEPLRRLPYRPHPRLPGKIIYSPHAVQGISVHPRTSIVCGQLRSDRKMLGRSQVPFCIPAQMRPLNKKSYRILLRHIRRTMRNKRVPSYLRTRSFYRWMAAQLVDVMRIIDGTERLMRKNRIKGVVQHSTVHPLGYILMHMAKQRGIRTINLQHGLNDDYQLMSSYVHYYVAWGSMHKKRLTLLGVPARKIALIGSPRFDVIYRRKWLHKAQLARKLKYSAKKFVFVYPEQPLNIRKNRAALRLIVRSLTPYRRKVILIVKKHPRQRKSTLSRHTLRKLRYIRQITHRHLHLYHLLKGSNAVIVQFSTAGIEAMLFRRPTIALAMYKNTLKHEFSYYASSRWITSARGQRQMNAITRKMISSKRYRNAVLRKQNRYLRSAYRVKVAGPVVKKYIRARTGR</sequence>
<feature type="domain" description="UDP-N-acetylglucosamine 2-epimerase" evidence="2">
    <location>
        <begin position="215"/>
        <end position="392"/>
    </location>
</feature>
<dbReference type="Proteomes" id="UP001597497">
    <property type="component" value="Unassembled WGS sequence"/>
</dbReference>
<evidence type="ECO:0000256" key="1">
    <source>
        <dbReference type="RuleBase" id="RU003513"/>
    </source>
</evidence>
<reference evidence="4" key="1">
    <citation type="journal article" date="2019" name="Int. J. Syst. Evol. Microbiol.">
        <title>The Global Catalogue of Microorganisms (GCM) 10K type strain sequencing project: providing services to taxonomists for standard genome sequencing and annotation.</title>
        <authorList>
            <consortium name="The Broad Institute Genomics Platform"/>
            <consortium name="The Broad Institute Genome Sequencing Center for Infectious Disease"/>
            <person name="Wu L."/>
            <person name="Ma J."/>
        </authorList>
    </citation>
    <scope>NUCLEOTIDE SEQUENCE [LARGE SCALE GENOMIC DNA]</scope>
    <source>
        <strain evidence="4">KCTC 33676</strain>
    </source>
</reference>
<comment type="caution">
    <text evidence="3">The sequence shown here is derived from an EMBL/GenBank/DDBJ whole genome shotgun (WGS) entry which is preliminary data.</text>
</comment>
<dbReference type="Gene3D" id="3.40.50.12580">
    <property type="match status" value="1"/>
</dbReference>
<gene>
    <name evidence="3" type="ORF">ACFSUC_03115</name>
</gene>
<dbReference type="Pfam" id="PF02350">
    <property type="entry name" value="Epimerase_2"/>
    <property type="match status" value="1"/>
</dbReference>
<keyword evidence="1" id="KW-0413">Isomerase</keyword>
<dbReference type="RefSeq" id="WP_379928006.1">
    <property type="nucleotide sequence ID" value="NZ_JBHUMM010000005.1"/>
</dbReference>